<gene>
    <name evidence="3" type="ORF">CGI_10009488</name>
</gene>
<dbReference type="InterPro" id="IPR001542">
    <property type="entry name" value="Defensin_invertebrate/fungal"/>
</dbReference>
<organism evidence="3">
    <name type="scientific">Magallana gigas</name>
    <name type="common">Pacific oyster</name>
    <name type="synonym">Crassostrea gigas</name>
    <dbReference type="NCBI Taxonomy" id="29159"/>
    <lineage>
        <taxon>Eukaryota</taxon>
        <taxon>Metazoa</taxon>
        <taxon>Spiralia</taxon>
        <taxon>Lophotrochozoa</taxon>
        <taxon>Mollusca</taxon>
        <taxon>Bivalvia</taxon>
        <taxon>Autobranchia</taxon>
        <taxon>Pteriomorphia</taxon>
        <taxon>Ostreida</taxon>
        <taxon>Ostreoidea</taxon>
        <taxon>Ostreidae</taxon>
        <taxon>Magallana</taxon>
    </lineage>
</organism>
<dbReference type="GO" id="GO:0006952">
    <property type="term" value="P:defense response"/>
    <property type="evidence" value="ECO:0007669"/>
    <property type="project" value="InterPro"/>
</dbReference>
<evidence type="ECO:0000259" key="2">
    <source>
        <dbReference type="PROSITE" id="PS51378"/>
    </source>
</evidence>
<dbReference type="PROSITE" id="PS51378">
    <property type="entry name" value="INVERT_DEFENSINS"/>
    <property type="match status" value="1"/>
</dbReference>
<dbReference type="HOGENOM" id="CLU_662671_0_0_1"/>
<dbReference type="EMBL" id="JH816697">
    <property type="protein sequence ID" value="EKC25100.1"/>
    <property type="molecule type" value="Genomic_DNA"/>
</dbReference>
<dbReference type="Pfam" id="PF01097">
    <property type="entry name" value="Defensin_2"/>
    <property type="match status" value="1"/>
</dbReference>
<sequence length="415" mass="46261">MAFTTTNINCSVTKKALVISRMKVFILLTLAVLLMVSTDVAIAGFGCPLNKYQCNEHCQSISCRAGYCEYLFRCTCTGCKGKTLIPKAYSFLSLEANNFTGIRIADPENATEEQKAAFHCLQNFLQNQEDHIKSLQAMRTEVQDATKACYTLAVHLFSQLVPGEQVTINSRMKGIDELPSCPCKCGRKIDIGNTGIGHPKVWHGNPDIVIKTGETTIVVKKNVKDTRGDGPESKKSKLSDEDEEDEDYSFYSVEEGTDIFEYKFQNQLISQTLTNSFVQKNQHGFIKRLVPAIGCTHDNIIVALYDPDRDILLRRVAPIKGLLDKMKVFLILTFAILLLDSADVFTNGLFCLDNYCGDHCKSVGCERSSCSSFSHWTKCECSDCIGKIKCLEYDFEKASKLTQKIAVLYSAGVRV</sequence>
<dbReference type="Gene3D" id="3.30.30.10">
    <property type="entry name" value="Knottin, scorpion toxin-like"/>
    <property type="match status" value="2"/>
</dbReference>
<dbReference type="InParanoid" id="K1Q8B1"/>
<feature type="domain" description="Invertebrate defensins family profile" evidence="2">
    <location>
        <begin position="44"/>
        <end position="78"/>
    </location>
</feature>
<feature type="compositionally biased region" description="Basic and acidic residues" evidence="1">
    <location>
        <begin position="222"/>
        <end position="239"/>
    </location>
</feature>
<protein>
    <recommendedName>
        <fullName evidence="2">Invertebrate defensins family profile domain-containing protein</fullName>
    </recommendedName>
</protein>
<name>K1Q8B1_MAGGI</name>
<accession>K1Q8B1</accession>
<dbReference type="InterPro" id="IPR036574">
    <property type="entry name" value="Scorpion_toxin-like_sf"/>
</dbReference>
<reference evidence="3" key="1">
    <citation type="journal article" date="2012" name="Nature">
        <title>The oyster genome reveals stress adaptation and complexity of shell formation.</title>
        <authorList>
            <person name="Zhang G."/>
            <person name="Fang X."/>
            <person name="Guo X."/>
            <person name="Li L."/>
            <person name="Luo R."/>
            <person name="Xu F."/>
            <person name="Yang P."/>
            <person name="Zhang L."/>
            <person name="Wang X."/>
            <person name="Qi H."/>
            <person name="Xiong Z."/>
            <person name="Que H."/>
            <person name="Xie Y."/>
            <person name="Holland P.W."/>
            <person name="Paps J."/>
            <person name="Zhu Y."/>
            <person name="Wu F."/>
            <person name="Chen Y."/>
            <person name="Wang J."/>
            <person name="Peng C."/>
            <person name="Meng J."/>
            <person name="Yang L."/>
            <person name="Liu J."/>
            <person name="Wen B."/>
            <person name="Zhang N."/>
            <person name="Huang Z."/>
            <person name="Zhu Q."/>
            <person name="Feng Y."/>
            <person name="Mount A."/>
            <person name="Hedgecock D."/>
            <person name="Xu Z."/>
            <person name="Liu Y."/>
            <person name="Domazet-Loso T."/>
            <person name="Du Y."/>
            <person name="Sun X."/>
            <person name="Zhang S."/>
            <person name="Liu B."/>
            <person name="Cheng P."/>
            <person name="Jiang X."/>
            <person name="Li J."/>
            <person name="Fan D."/>
            <person name="Wang W."/>
            <person name="Fu W."/>
            <person name="Wang T."/>
            <person name="Wang B."/>
            <person name="Zhang J."/>
            <person name="Peng Z."/>
            <person name="Li Y."/>
            <person name="Li N."/>
            <person name="Wang J."/>
            <person name="Chen M."/>
            <person name="He Y."/>
            <person name="Tan F."/>
            <person name="Song X."/>
            <person name="Zheng Q."/>
            <person name="Huang R."/>
            <person name="Yang H."/>
            <person name="Du X."/>
            <person name="Chen L."/>
            <person name="Yang M."/>
            <person name="Gaffney P.M."/>
            <person name="Wang S."/>
            <person name="Luo L."/>
            <person name="She Z."/>
            <person name="Ming Y."/>
            <person name="Huang W."/>
            <person name="Zhang S."/>
            <person name="Huang B."/>
            <person name="Zhang Y."/>
            <person name="Qu T."/>
            <person name="Ni P."/>
            <person name="Miao G."/>
            <person name="Wang J."/>
            <person name="Wang Q."/>
            <person name="Steinberg C.E."/>
            <person name="Wang H."/>
            <person name="Li N."/>
            <person name="Qian L."/>
            <person name="Zhang G."/>
            <person name="Li Y."/>
            <person name="Yang H."/>
            <person name="Liu X."/>
            <person name="Wang J."/>
            <person name="Yin Y."/>
            <person name="Wang J."/>
        </authorList>
    </citation>
    <scope>NUCLEOTIDE SEQUENCE [LARGE SCALE GENOMIC DNA]</scope>
    <source>
        <strain evidence="3">05x7-T-G4-1.051#20</strain>
    </source>
</reference>
<dbReference type="AlphaFoldDB" id="K1Q8B1"/>
<feature type="region of interest" description="Disordered" evidence="1">
    <location>
        <begin position="221"/>
        <end position="247"/>
    </location>
</feature>
<proteinExistence type="predicted"/>
<evidence type="ECO:0000256" key="1">
    <source>
        <dbReference type="SAM" id="MobiDB-lite"/>
    </source>
</evidence>
<evidence type="ECO:0000313" key="3">
    <source>
        <dbReference type="EMBL" id="EKC25100.1"/>
    </source>
</evidence>